<feature type="modified residue" description="Phosphoserine" evidence="6">
    <location>
        <position position="102"/>
    </location>
</feature>
<comment type="catalytic activity">
    <reaction evidence="6 8">
        <text>alpha-D-glucosamine 1-phosphate = D-glucosamine 6-phosphate</text>
        <dbReference type="Rhea" id="RHEA:23424"/>
        <dbReference type="ChEBI" id="CHEBI:58516"/>
        <dbReference type="ChEBI" id="CHEBI:58725"/>
        <dbReference type="EC" id="5.4.2.10"/>
    </reaction>
</comment>
<dbReference type="InterPro" id="IPR005844">
    <property type="entry name" value="A-D-PHexomutase_a/b/a-I"/>
</dbReference>
<dbReference type="InterPro" id="IPR005845">
    <property type="entry name" value="A-D-PHexomutase_a/b/a-II"/>
</dbReference>
<gene>
    <name evidence="6" type="primary">glmM</name>
    <name evidence="13" type="ORF">HNP33_002138</name>
</gene>
<evidence type="ECO:0000256" key="7">
    <source>
        <dbReference type="RuleBase" id="RU004326"/>
    </source>
</evidence>
<comment type="caution">
    <text evidence="13">The sequence shown here is derived from an EMBL/GenBank/DDBJ whole genome shotgun (WGS) entry which is preliminary data.</text>
</comment>
<sequence length="444" mass="47847">MPRQYFGTDGIRGTVGKSPITPDFVLRLGHAVGRVLRRGEDRPTVLIGKDTRISGYMLESALESGFNSAGVDVVLLGPLPTPGVAYLTRALRASLGVVISASHNPFEDNGIKFFSAEGTKLPDAWEESVEAALAESPVWVESAQLGKARRLDDAPGRYIEFCKSTFDNQLSLHGMRVVVDAAHGAAYQIAPKVFHELGADVITIGCNPDGLNINQGVGATHPEALVRAVRANNADVGVALDGDADRLQLVDANGRLFNGDELLYLMAMDRLHRGEKVVGVVGTLMTNLAVEAALRTKGIELVRAKVGDRYVLEELQRRNWILGGEGSGHLLALDKHTTGDGLISALQVLQACVSRQQGIAEQLKGVDLCPQVLLNVRLQPGQDWSRNQKLADLQRDITERFGGQGRVLIRASGTEPLLRVMVEAFDAAQASRCAEQLADVARQS</sequence>
<dbReference type="HAMAP" id="MF_01554_B">
    <property type="entry name" value="GlmM_B"/>
    <property type="match status" value="1"/>
</dbReference>
<dbReference type="GO" id="GO:0008966">
    <property type="term" value="F:phosphoglucosamine mutase activity"/>
    <property type="evidence" value="ECO:0007669"/>
    <property type="project" value="UniProtKB-EC"/>
</dbReference>
<dbReference type="InterPro" id="IPR005841">
    <property type="entry name" value="Alpha-D-phosphohexomutase_SF"/>
</dbReference>
<dbReference type="Pfam" id="PF00408">
    <property type="entry name" value="PGM_PMM_IV"/>
    <property type="match status" value="1"/>
</dbReference>
<evidence type="ECO:0000256" key="4">
    <source>
        <dbReference type="ARBA" id="ARBA00022842"/>
    </source>
</evidence>
<dbReference type="NCBIfam" id="TIGR01455">
    <property type="entry name" value="glmM"/>
    <property type="match status" value="1"/>
</dbReference>
<protein>
    <recommendedName>
        <fullName evidence="6 8">Phosphoglucosamine mutase</fullName>
        <ecNumber evidence="6 8">5.4.2.10</ecNumber>
    </recommendedName>
</protein>
<dbReference type="InterPro" id="IPR016066">
    <property type="entry name" value="A-D-PHexomutase_CS"/>
</dbReference>
<keyword evidence="4 6" id="KW-0460">Magnesium</keyword>
<keyword evidence="2 6" id="KW-0597">Phosphoprotein</keyword>
<dbReference type="PANTHER" id="PTHR42946:SF1">
    <property type="entry name" value="PHOSPHOGLUCOMUTASE (ALPHA-D-GLUCOSE-1,6-BISPHOSPHATE-DEPENDENT)"/>
    <property type="match status" value="1"/>
</dbReference>
<evidence type="ECO:0000256" key="6">
    <source>
        <dbReference type="HAMAP-Rule" id="MF_01554"/>
    </source>
</evidence>
<dbReference type="Pfam" id="PF02878">
    <property type="entry name" value="PGM_PMM_I"/>
    <property type="match status" value="1"/>
</dbReference>
<feature type="domain" description="Alpha-D-phosphohexomutase alpha/beta/alpha" evidence="12">
    <location>
        <begin position="258"/>
        <end position="363"/>
    </location>
</feature>
<evidence type="ECO:0000256" key="2">
    <source>
        <dbReference type="ARBA" id="ARBA00022553"/>
    </source>
</evidence>
<dbReference type="InterPro" id="IPR006352">
    <property type="entry name" value="GlmM_bact"/>
</dbReference>
<dbReference type="CDD" id="cd05802">
    <property type="entry name" value="GlmM"/>
    <property type="match status" value="1"/>
</dbReference>
<dbReference type="PROSITE" id="PS00710">
    <property type="entry name" value="PGM_PMM"/>
    <property type="match status" value="1"/>
</dbReference>
<dbReference type="PANTHER" id="PTHR42946">
    <property type="entry name" value="PHOSPHOHEXOSE MUTASE"/>
    <property type="match status" value="1"/>
</dbReference>
<dbReference type="SUPFAM" id="SSF55957">
    <property type="entry name" value="Phosphoglucomutase, C-terminal domain"/>
    <property type="match status" value="1"/>
</dbReference>
<organism evidence="13 14">
    <name type="scientific">Comamonas odontotermitis</name>
    <dbReference type="NCBI Taxonomy" id="379895"/>
    <lineage>
        <taxon>Bacteria</taxon>
        <taxon>Pseudomonadati</taxon>
        <taxon>Pseudomonadota</taxon>
        <taxon>Betaproteobacteria</taxon>
        <taxon>Burkholderiales</taxon>
        <taxon>Comamonadaceae</taxon>
        <taxon>Comamonas</taxon>
    </lineage>
</organism>
<dbReference type="Proteomes" id="UP000562492">
    <property type="component" value="Unassembled WGS sequence"/>
</dbReference>
<dbReference type="NCBIfam" id="NF008139">
    <property type="entry name" value="PRK10887.1"/>
    <property type="match status" value="1"/>
</dbReference>
<feature type="domain" description="Alpha-D-phosphohexomutase alpha/beta/alpha" evidence="11">
    <location>
        <begin position="157"/>
        <end position="254"/>
    </location>
</feature>
<comment type="similarity">
    <text evidence="1 6 7">Belongs to the phosphohexose mutase family.</text>
</comment>
<dbReference type="SUPFAM" id="SSF53738">
    <property type="entry name" value="Phosphoglucomutase, first 3 domains"/>
    <property type="match status" value="3"/>
</dbReference>
<dbReference type="InterPro" id="IPR016055">
    <property type="entry name" value="A-D-PHexomutase_a/b/a-I/II/III"/>
</dbReference>
<dbReference type="InterPro" id="IPR005843">
    <property type="entry name" value="A-D-PHexomutase_C"/>
</dbReference>
<dbReference type="InterPro" id="IPR005846">
    <property type="entry name" value="A-D-PHexomutase_a/b/a-III"/>
</dbReference>
<feature type="binding site" evidence="6">
    <location>
        <position position="245"/>
    </location>
    <ligand>
        <name>Mg(2+)</name>
        <dbReference type="ChEBI" id="CHEBI:18420"/>
    </ligand>
</feature>
<dbReference type="EC" id="5.4.2.10" evidence="6 8"/>
<reference evidence="13 14" key="1">
    <citation type="submission" date="2020-08" db="EMBL/GenBank/DDBJ databases">
        <title>Functional genomics of gut bacteria from endangered species of beetles.</title>
        <authorList>
            <person name="Carlos-Shanley C."/>
        </authorList>
    </citation>
    <scope>NUCLEOTIDE SEQUENCE [LARGE SCALE GENOMIC DNA]</scope>
    <source>
        <strain evidence="13 14">S00124</strain>
    </source>
</reference>
<evidence type="ECO:0000259" key="9">
    <source>
        <dbReference type="Pfam" id="PF00408"/>
    </source>
</evidence>
<keyword evidence="3 6" id="KW-0479">Metal-binding</keyword>
<dbReference type="PRINTS" id="PR00509">
    <property type="entry name" value="PGMPMM"/>
</dbReference>
<keyword evidence="14" id="KW-1185">Reference proteome</keyword>
<accession>A0ABR6RFY7</accession>
<evidence type="ECO:0000256" key="5">
    <source>
        <dbReference type="ARBA" id="ARBA00023235"/>
    </source>
</evidence>
<feature type="domain" description="Alpha-D-phosphohexomutase alpha/beta/alpha" evidence="10">
    <location>
        <begin position="3"/>
        <end position="134"/>
    </location>
</feature>
<comment type="function">
    <text evidence="6 8">Catalyzes the conversion of glucosamine-6-phosphate to glucosamine-1-phosphate.</text>
</comment>
<dbReference type="InterPro" id="IPR036900">
    <property type="entry name" value="A-D-PHexomutase_C_sf"/>
</dbReference>
<evidence type="ECO:0000313" key="14">
    <source>
        <dbReference type="Proteomes" id="UP000562492"/>
    </source>
</evidence>
<evidence type="ECO:0000256" key="1">
    <source>
        <dbReference type="ARBA" id="ARBA00010231"/>
    </source>
</evidence>
<proteinExistence type="inferred from homology"/>
<dbReference type="InterPro" id="IPR050060">
    <property type="entry name" value="Phosphoglucosamine_mutase"/>
</dbReference>
<evidence type="ECO:0000259" key="11">
    <source>
        <dbReference type="Pfam" id="PF02879"/>
    </source>
</evidence>
<evidence type="ECO:0000259" key="10">
    <source>
        <dbReference type="Pfam" id="PF02878"/>
    </source>
</evidence>
<feature type="domain" description="Alpha-D-phosphohexomutase C-terminal" evidence="9">
    <location>
        <begin position="373"/>
        <end position="439"/>
    </location>
</feature>
<feature type="binding site" description="via phosphate group" evidence="6">
    <location>
        <position position="102"/>
    </location>
    <ligand>
        <name>Mg(2+)</name>
        <dbReference type="ChEBI" id="CHEBI:18420"/>
    </ligand>
</feature>
<dbReference type="RefSeq" id="WP_184708167.1">
    <property type="nucleotide sequence ID" value="NZ_JACHKZ010000011.1"/>
</dbReference>
<evidence type="ECO:0000313" key="13">
    <source>
        <dbReference type="EMBL" id="MBB6578063.1"/>
    </source>
</evidence>
<evidence type="ECO:0000256" key="3">
    <source>
        <dbReference type="ARBA" id="ARBA00022723"/>
    </source>
</evidence>
<feature type="binding site" evidence="6">
    <location>
        <position position="241"/>
    </location>
    <ligand>
        <name>Mg(2+)</name>
        <dbReference type="ChEBI" id="CHEBI:18420"/>
    </ligand>
</feature>
<evidence type="ECO:0000256" key="8">
    <source>
        <dbReference type="RuleBase" id="RU004327"/>
    </source>
</evidence>
<feature type="binding site" evidence="6">
    <location>
        <position position="243"/>
    </location>
    <ligand>
        <name>Mg(2+)</name>
        <dbReference type="ChEBI" id="CHEBI:18420"/>
    </ligand>
</feature>
<keyword evidence="5 6" id="KW-0413">Isomerase</keyword>
<dbReference type="Pfam" id="PF02879">
    <property type="entry name" value="PGM_PMM_II"/>
    <property type="match status" value="1"/>
</dbReference>
<dbReference type="Pfam" id="PF02880">
    <property type="entry name" value="PGM_PMM_III"/>
    <property type="match status" value="1"/>
</dbReference>
<feature type="active site" description="Phosphoserine intermediate" evidence="6">
    <location>
        <position position="102"/>
    </location>
</feature>
<evidence type="ECO:0000259" key="12">
    <source>
        <dbReference type="Pfam" id="PF02880"/>
    </source>
</evidence>
<dbReference type="EMBL" id="JACHKZ010000011">
    <property type="protein sequence ID" value="MBB6578063.1"/>
    <property type="molecule type" value="Genomic_DNA"/>
</dbReference>
<name>A0ABR6RFY7_9BURK</name>
<comment type="cofactor">
    <cofactor evidence="6">
        <name>Mg(2+)</name>
        <dbReference type="ChEBI" id="CHEBI:18420"/>
    </cofactor>
    <text evidence="6">Binds 1 Mg(2+) ion per subunit.</text>
</comment>
<dbReference type="Gene3D" id="3.30.310.50">
    <property type="entry name" value="Alpha-D-phosphohexomutase, C-terminal domain"/>
    <property type="match status" value="1"/>
</dbReference>
<comment type="PTM">
    <text evidence="6">Activated by phosphorylation.</text>
</comment>
<dbReference type="Gene3D" id="3.40.120.10">
    <property type="entry name" value="Alpha-D-Glucose-1,6-Bisphosphate, subunit A, domain 3"/>
    <property type="match status" value="3"/>
</dbReference>